<comment type="function">
    <text evidence="6">Catalyzes the transfer of a formyl group from 10-formyltetrahydrofolate to 5-phospho-ribosyl-glycinamide (GAR), producing 5-phospho-ribosyl-N-formylglycinamide (FGAR) and tetrahydrofolate.</text>
</comment>
<comment type="similarity">
    <text evidence="4 6">Belongs to the GART family.</text>
</comment>
<evidence type="ECO:0000256" key="5">
    <source>
        <dbReference type="ARBA" id="ARBA00047664"/>
    </source>
</evidence>
<feature type="site" description="Raises pKa of active site His" evidence="6">
    <location>
        <position position="146"/>
    </location>
</feature>
<dbReference type="HAMAP" id="MF_01930">
    <property type="entry name" value="PurN"/>
    <property type="match status" value="1"/>
</dbReference>
<comment type="pathway">
    <text evidence="1 6">Purine metabolism; IMP biosynthesis via de novo pathway; N(2)-formyl-N(1)-(5-phospho-D-ribosyl)glycinamide from N(1)-(5-phospho-D-ribosyl)glycinamide (10-formyl THF route): step 1/1.</text>
</comment>
<organism evidence="8 9">
    <name type="scientific">Lawsonia intracellularis (strain PHE/MN1-00)</name>
    <dbReference type="NCBI Taxonomy" id="363253"/>
    <lineage>
        <taxon>Bacteria</taxon>
        <taxon>Pseudomonadati</taxon>
        <taxon>Thermodesulfobacteriota</taxon>
        <taxon>Desulfovibrionia</taxon>
        <taxon>Desulfovibrionales</taxon>
        <taxon>Desulfovibrionaceae</taxon>
        <taxon>Lawsonia</taxon>
    </lineage>
</organism>
<dbReference type="NCBIfam" id="TIGR00639">
    <property type="entry name" value="PurN"/>
    <property type="match status" value="1"/>
</dbReference>
<dbReference type="OrthoDB" id="9806170at2"/>
<dbReference type="UniPathway" id="UPA00074">
    <property type="reaction ID" value="UER00126"/>
</dbReference>
<evidence type="ECO:0000256" key="6">
    <source>
        <dbReference type="HAMAP-Rule" id="MF_01930"/>
    </source>
</evidence>
<protein>
    <recommendedName>
        <fullName evidence="6">Phosphoribosylglycinamide formyltransferase</fullName>
        <ecNumber evidence="6">2.1.2.2</ecNumber>
    </recommendedName>
    <alternativeName>
        <fullName evidence="6">5'-phosphoribosylglycinamide transformylase</fullName>
    </alternativeName>
    <alternativeName>
        <fullName evidence="6">GAR transformylase</fullName>
        <shortName evidence="6">GART</shortName>
    </alternativeName>
</protein>
<feature type="domain" description="Formyl transferase N-terminal" evidence="7">
    <location>
        <begin position="4"/>
        <end position="183"/>
    </location>
</feature>
<comment type="catalytic activity">
    <reaction evidence="5 6">
        <text>N(1)-(5-phospho-beta-D-ribosyl)glycinamide + (6R)-10-formyltetrahydrofolate = N(2)-formyl-N(1)-(5-phospho-beta-D-ribosyl)glycinamide + (6S)-5,6,7,8-tetrahydrofolate + H(+)</text>
        <dbReference type="Rhea" id="RHEA:15053"/>
        <dbReference type="ChEBI" id="CHEBI:15378"/>
        <dbReference type="ChEBI" id="CHEBI:57453"/>
        <dbReference type="ChEBI" id="CHEBI:143788"/>
        <dbReference type="ChEBI" id="CHEBI:147286"/>
        <dbReference type="ChEBI" id="CHEBI:195366"/>
        <dbReference type="EC" id="2.1.2.2"/>
    </reaction>
</comment>
<dbReference type="EMBL" id="AM180252">
    <property type="protein sequence ID" value="CAJ54174.1"/>
    <property type="molecule type" value="Genomic_DNA"/>
</dbReference>
<dbReference type="HOGENOM" id="CLU_038395_1_0_7"/>
<dbReference type="STRING" id="363253.LI0118"/>
<evidence type="ECO:0000256" key="3">
    <source>
        <dbReference type="ARBA" id="ARBA00022755"/>
    </source>
</evidence>
<proteinExistence type="inferred from homology"/>
<comment type="caution">
    <text evidence="6">Lacks conserved residue(s) required for the propagation of feature annotation.</text>
</comment>
<dbReference type="CDD" id="cd08645">
    <property type="entry name" value="FMT_core_GART"/>
    <property type="match status" value="1"/>
</dbReference>
<gene>
    <name evidence="6 8" type="primary">purN</name>
    <name evidence="8" type="ordered locus">LI0118</name>
</gene>
<dbReference type="GO" id="GO:0004644">
    <property type="term" value="F:phosphoribosylglycinamide formyltransferase activity"/>
    <property type="evidence" value="ECO:0007669"/>
    <property type="project" value="UniProtKB-UniRule"/>
</dbReference>
<dbReference type="SUPFAM" id="SSF53328">
    <property type="entry name" value="Formyltransferase"/>
    <property type="match status" value="1"/>
</dbReference>
<feature type="binding site" evidence="6">
    <location>
        <position position="108"/>
    </location>
    <ligand>
        <name>(6R)-10-formyltetrahydrofolate</name>
        <dbReference type="ChEBI" id="CHEBI:195366"/>
    </ligand>
</feature>
<dbReference type="GO" id="GO:0005829">
    <property type="term" value="C:cytosol"/>
    <property type="evidence" value="ECO:0007669"/>
    <property type="project" value="TreeGrafter"/>
</dbReference>
<dbReference type="InterPro" id="IPR004607">
    <property type="entry name" value="GART"/>
</dbReference>
<dbReference type="RefSeq" id="WP_011526201.1">
    <property type="nucleotide sequence ID" value="NC_008011.1"/>
</dbReference>
<evidence type="ECO:0000256" key="1">
    <source>
        <dbReference type="ARBA" id="ARBA00005054"/>
    </source>
</evidence>
<dbReference type="InterPro" id="IPR001555">
    <property type="entry name" value="GART_AS"/>
</dbReference>
<feature type="binding site" evidence="6">
    <location>
        <position position="66"/>
    </location>
    <ligand>
        <name>(6R)-10-formyltetrahydrofolate</name>
        <dbReference type="ChEBI" id="CHEBI:195366"/>
    </ligand>
</feature>
<dbReference type="InterPro" id="IPR002376">
    <property type="entry name" value="Formyl_transf_N"/>
</dbReference>
<dbReference type="Proteomes" id="UP000002430">
    <property type="component" value="Chromosome"/>
</dbReference>
<keyword evidence="3 6" id="KW-0658">Purine biosynthesis</keyword>
<name>Q1MS51_LAWIP</name>
<evidence type="ECO:0000313" key="9">
    <source>
        <dbReference type="Proteomes" id="UP000002430"/>
    </source>
</evidence>
<dbReference type="PROSITE" id="PS00373">
    <property type="entry name" value="GART"/>
    <property type="match status" value="1"/>
</dbReference>
<sequence length="227" mass="25382">MSLKIAVFGSGNGGNFQAIQDHITKGTLNAEIKLLVCDKSDAYIIERAKKENIPYFIVSYTKDKSREEIDKTILDAVQEADVDVLVLAGYMRLLSSVVIKVFHNRILNIHPSLLPAFPGVHGIHDAQTWGVKFTGCTVHFVDEMMDNGSIIIQACIPVVDGESLETLQQRIHEQEHRIYPQALQWMADNRLELCESSRMVKVKGDNHRGLAPLSYGVLINPPLEEGF</sequence>
<dbReference type="EC" id="2.1.2.2" evidence="6"/>
<dbReference type="Pfam" id="PF00551">
    <property type="entry name" value="Formyl_trans_N"/>
    <property type="match status" value="1"/>
</dbReference>
<dbReference type="AlphaFoldDB" id="Q1MS51"/>
<dbReference type="PANTHER" id="PTHR43369">
    <property type="entry name" value="PHOSPHORIBOSYLGLYCINAMIDE FORMYLTRANSFERASE"/>
    <property type="match status" value="1"/>
</dbReference>
<dbReference type="Gene3D" id="3.40.50.170">
    <property type="entry name" value="Formyl transferase, N-terminal domain"/>
    <property type="match status" value="1"/>
</dbReference>
<reference evidence="8 9" key="1">
    <citation type="submission" date="2005-11" db="EMBL/GenBank/DDBJ databases">
        <title>The complete genome sequence of Lawsonia intracellularis: the causative agent of proliferative enteropathy.</title>
        <authorList>
            <person name="Kaur K."/>
            <person name="Zhang Q."/>
            <person name="Beckler D."/>
            <person name="Munir S."/>
            <person name="Li L."/>
            <person name="Kinsley K."/>
            <person name="Herron L."/>
            <person name="Peterson A."/>
            <person name="May B."/>
            <person name="Singh S."/>
            <person name="Gebhart C."/>
            <person name="Kapur V."/>
        </authorList>
    </citation>
    <scope>NUCLEOTIDE SEQUENCE [LARGE SCALE GENOMIC DNA]</scope>
    <source>
        <strain evidence="8 9">PHE/MN1-00</strain>
    </source>
</reference>
<dbReference type="InterPro" id="IPR036477">
    <property type="entry name" value="Formyl_transf_N_sf"/>
</dbReference>
<evidence type="ECO:0000259" key="7">
    <source>
        <dbReference type="Pfam" id="PF00551"/>
    </source>
</evidence>
<evidence type="ECO:0000313" key="8">
    <source>
        <dbReference type="EMBL" id="CAJ54174.1"/>
    </source>
</evidence>
<feature type="binding site" evidence="6">
    <location>
        <begin position="91"/>
        <end position="94"/>
    </location>
    <ligand>
        <name>(6R)-10-formyltetrahydrofolate</name>
        <dbReference type="ChEBI" id="CHEBI:195366"/>
    </ligand>
</feature>
<keyword evidence="2 6" id="KW-0808">Transferase</keyword>
<feature type="active site" description="Proton donor" evidence="6">
    <location>
        <position position="110"/>
    </location>
</feature>
<evidence type="ECO:0000256" key="4">
    <source>
        <dbReference type="ARBA" id="ARBA00038440"/>
    </source>
</evidence>
<evidence type="ECO:0000256" key="2">
    <source>
        <dbReference type="ARBA" id="ARBA00022679"/>
    </source>
</evidence>
<keyword evidence="9" id="KW-1185">Reference proteome</keyword>
<dbReference type="PANTHER" id="PTHR43369:SF2">
    <property type="entry name" value="PHOSPHORIBOSYLGLYCINAMIDE FORMYLTRANSFERASE"/>
    <property type="match status" value="1"/>
</dbReference>
<accession>Q1MS51</accession>
<dbReference type="eggNOG" id="COG0299">
    <property type="taxonomic scope" value="Bacteria"/>
</dbReference>
<dbReference type="KEGG" id="lip:LI0118"/>
<dbReference type="GO" id="GO:0006189">
    <property type="term" value="P:'de novo' IMP biosynthetic process"/>
    <property type="evidence" value="ECO:0007669"/>
    <property type="project" value="UniProtKB-UniRule"/>
</dbReference>